<evidence type="ECO:0000313" key="2">
    <source>
        <dbReference type="Proteomes" id="UP001431010"/>
    </source>
</evidence>
<dbReference type="Gene3D" id="3.30.450.30">
    <property type="entry name" value="Dynein light chain 2a, cytoplasmic"/>
    <property type="match status" value="1"/>
</dbReference>
<reference evidence="1" key="1">
    <citation type="journal article" date="2024" name="Antonie Van Leeuwenhoek">
        <title>Bradyrhizobium ontarionense sp. nov., a novel bacterial symbiont isolated from Aeschynomene indica (Indian jointvetch), harbours photosynthesis, nitrogen fixation and nitrous oxide (N2O) reductase genes.</title>
        <authorList>
            <person name="Bromfield E.S.P."/>
            <person name="Cloutier S."/>
        </authorList>
    </citation>
    <scope>NUCLEOTIDE SEQUENCE</scope>
    <source>
        <strain evidence="1">A19</strain>
    </source>
</reference>
<keyword evidence="2" id="KW-1185">Reference proteome</keyword>
<dbReference type="EMBL" id="CP088156">
    <property type="protein sequence ID" value="UFZ03973.1"/>
    <property type="molecule type" value="Genomic_DNA"/>
</dbReference>
<organism evidence="1 2">
    <name type="scientific">Bradyrhizobium ontarionense</name>
    <dbReference type="NCBI Taxonomy" id="2898149"/>
    <lineage>
        <taxon>Bacteria</taxon>
        <taxon>Pseudomonadati</taxon>
        <taxon>Pseudomonadota</taxon>
        <taxon>Alphaproteobacteria</taxon>
        <taxon>Hyphomicrobiales</taxon>
        <taxon>Nitrobacteraceae</taxon>
        <taxon>Bradyrhizobium</taxon>
    </lineage>
</organism>
<sequence>MTIYAIVSGLGAAILLLTSGYLFGARQGALARDLLRRQVQLQAASLDQLREQSNQDATEREVGLRSAIQDVLAPLVERERISLDLAQLASRPGRRRELVPLLDRIAEVGRFETVLLTNEEGLPLAANTTAHHTEQLAAAATRLALVAEKIADENHIAPLSVMLRDASDATTLCRIFRVQDQTLTLTALSNDARLASVALDPALAKVQVALTAPA</sequence>
<proteinExistence type="predicted"/>
<evidence type="ECO:0000313" key="1">
    <source>
        <dbReference type="EMBL" id="UFZ03973.1"/>
    </source>
</evidence>
<dbReference type="RefSeq" id="WP_231319986.1">
    <property type="nucleotide sequence ID" value="NZ_CP088156.1"/>
</dbReference>
<dbReference type="Proteomes" id="UP001431010">
    <property type="component" value="Chromosome"/>
</dbReference>
<gene>
    <name evidence="1" type="ORF">LQG66_33065</name>
</gene>
<evidence type="ECO:0008006" key="3">
    <source>
        <dbReference type="Google" id="ProtNLM"/>
    </source>
</evidence>
<name>A0ABY3R9S7_9BRAD</name>
<protein>
    <recommendedName>
        <fullName evidence="3">Histidine kinase</fullName>
    </recommendedName>
</protein>
<accession>A0ABY3R9S7</accession>